<evidence type="ECO:0000256" key="3">
    <source>
        <dbReference type="ARBA" id="ARBA00022695"/>
    </source>
</evidence>
<dbReference type="EMBL" id="VNHT01000033">
    <property type="protein sequence ID" value="TYP86104.1"/>
    <property type="molecule type" value="Genomic_DNA"/>
</dbReference>
<dbReference type="InterPro" id="IPR029044">
    <property type="entry name" value="Nucleotide-diphossugar_trans"/>
</dbReference>
<feature type="domain" description="Glucose-1-phosphate adenylyltransferase/Bifunctional protein GlmU-like C-terminal hexapeptide" evidence="6">
    <location>
        <begin position="310"/>
        <end position="400"/>
    </location>
</feature>
<evidence type="ECO:0000313" key="10">
    <source>
        <dbReference type="Proteomes" id="UP000324176"/>
    </source>
</evidence>
<dbReference type="GO" id="GO:0008878">
    <property type="term" value="F:glucose-1-phosphate adenylyltransferase activity"/>
    <property type="evidence" value="ECO:0007669"/>
    <property type="project" value="InterPro"/>
</dbReference>
<dbReference type="AlphaFoldDB" id="A0A0F7KBG1"/>
<evidence type="ECO:0000313" key="7">
    <source>
        <dbReference type="EMBL" id="AKH37765.1"/>
    </source>
</evidence>
<dbReference type="EMBL" id="CP011451">
    <property type="protein sequence ID" value="AKH37765.1"/>
    <property type="molecule type" value="Genomic_DNA"/>
</dbReference>
<keyword evidence="4" id="KW-0320">Glycogen biosynthesis</keyword>
<dbReference type="InterPro" id="IPR011831">
    <property type="entry name" value="ADP-Glc_PPase"/>
</dbReference>
<dbReference type="Gene3D" id="2.160.10.10">
    <property type="entry name" value="Hexapeptide repeat proteins"/>
    <property type="match status" value="1"/>
</dbReference>
<dbReference type="CDD" id="cd04651">
    <property type="entry name" value="LbH_G1P_AT_C"/>
    <property type="match status" value="1"/>
</dbReference>
<dbReference type="PATRIC" id="fig|44574.3.peg.1960"/>
<accession>A0A0F7KBG1</accession>
<keyword evidence="9" id="KW-1185">Reference proteome</keyword>
<reference evidence="8 10" key="3">
    <citation type="submission" date="2019-07" db="EMBL/GenBank/DDBJ databases">
        <title>Active sludge and wastewater microbial communities from Klosterneuburg, Austria.</title>
        <authorList>
            <person name="Wagner M."/>
        </authorList>
    </citation>
    <scope>NUCLEOTIDE SEQUENCE [LARGE SCALE GENOMIC DNA]</scope>
    <source>
        <strain evidence="8 10">Nm2</strain>
    </source>
</reference>
<organism evidence="7 9">
    <name type="scientific">Nitrosomonas communis</name>
    <dbReference type="NCBI Taxonomy" id="44574"/>
    <lineage>
        <taxon>Bacteria</taxon>
        <taxon>Pseudomonadati</taxon>
        <taxon>Pseudomonadota</taxon>
        <taxon>Betaproteobacteria</taxon>
        <taxon>Nitrosomonadales</taxon>
        <taxon>Nitrosomonadaceae</taxon>
        <taxon>Nitrosomonas</taxon>
    </lineage>
</organism>
<dbReference type="RefSeq" id="WP_046849837.1">
    <property type="nucleotide sequence ID" value="NZ_CBDIPD010000126.1"/>
</dbReference>
<proteinExistence type="inferred from homology"/>
<keyword evidence="3 7" id="KW-0548">Nucleotidyltransferase</keyword>
<dbReference type="PANTHER" id="PTHR43523">
    <property type="entry name" value="GLUCOSE-1-PHOSPHATE ADENYLYLTRANSFERASE-RELATED"/>
    <property type="match status" value="1"/>
</dbReference>
<dbReference type="InterPro" id="IPR056818">
    <property type="entry name" value="GlmU/GlgC-like_hexapep"/>
</dbReference>
<evidence type="ECO:0000256" key="1">
    <source>
        <dbReference type="ARBA" id="ARBA00010443"/>
    </source>
</evidence>
<gene>
    <name evidence="7" type="ORF">AAW31_08025</name>
    <name evidence="8" type="ORF">BCL69_103330</name>
</gene>
<keyword evidence="2 7" id="KW-0808">Transferase</keyword>
<evidence type="ECO:0000259" key="6">
    <source>
        <dbReference type="Pfam" id="PF24894"/>
    </source>
</evidence>
<dbReference type="OrthoDB" id="9801810at2"/>
<dbReference type="Proteomes" id="UP000034156">
    <property type="component" value="Chromosome"/>
</dbReference>
<sequence length="422" mass="47498">MRDRRQLEKIIAFVLAGGEGKRLNPLSAERCKPAVPFGARYRIVDFVLSNLINSGINSVYLLVQYKSQELIEHIRKAWVISPLLPSQFVTVVPPEMHKETLQFKGTADAVYQGLRLIELHQPDIVAVFGADHIYRMDINQMVWFHREHQADVTVAALPIPIEQASSFGVIGTDTEGRICEFQEKPLAPKPMPSDPGRAYASMGNYLFNTEVLIEALREAHRLGETDFGRHVLPRLMASQRLYAYDFSTNVIPGIKSYEEVGYWRDVGTIDAYLGAHKDVLGEAPRFDAFNPQWPIFSSNYQGPVAKILGGEIKNSLFGAACVIHKNTRIQNCIVRRETVIEEGAELEDCIIMDYVRIGRNARLRNVIIDRHNTIEPNTQLGYDREADNKKYVVSPGGIVVLPMGKINFFARDSRGKGPGYAE</sequence>
<evidence type="ECO:0000256" key="2">
    <source>
        <dbReference type="ARBA" id="ARBA00022679"/>
    </source>
</evidence>
<dbReference type="Gene3D" id="3.90.550.10">
    <property type="entry name" value="Spore Coat Polysaccharide Biosynthesis Protein SpsA, Chain A"/>
    <property type="match status" value="1"/>
</dbReference>
<dbReference type="Pfam" id="PF00483">
    <property type="entry name" value="NTP_transferase"/>
    <property type="match status" value="1"/>
</dbReference>
<evidence type="ECO:0000256" key="4">
    <source>
        <dbReference type="ARBA" id="ARBA00023056"/>
    </source>
</evidence>
<dbReference type="CDD" id="cd02508">
    <property type="entry name" value="ADP_Glucose_PP"/>
    <property type="match status" value="1"/>
</dbReference>
<dbReference type="InterPro" id="IPR005835">
    <property type="entry name" value="NTP_transferase_dom"/>
</dbReference>
<evidence type="ECO:0000313" key="8">
    <source>
        <dbReference type="EMBL" id="TYP86104.1"/>
    </source>
</evidence>
<dbReference type="InterPro" id="IPR011004">
    <property type="entry name" value="Trimer_LpxA-like_sf"/>
</dbReference>
<evidence type="ECO:0000313" key="9">
    <source>
        <dbReference type="Proteomes" id="UP000034156"/>
    </source>
</evidence>
<reference evidence="9" key="1">
    <citation type="submission" date="2015-05" db="EMBL/GenBank/DDBJ databases">
        <title>Draft genome of Nitrosomonas communis strain Nm2.</title>
        <authorList>
            <person name="Kozlowski J.A."/>
            <person name="Kits K.D."/>
            <person name="Stein L.Y."/>
        </authorList>
    </citation>
    <scope>NUCLEOTIDE SEQUENCE [LARGE SCALE GENOMIC DNA]</scope>
    <source>
        <strain evidence="9">Nm2</strain>
    </source>
</reference>
<dbReference type="Proteomes" id="UP000324176">
    <property type="component" value="Unassembled WGS sequence"/>
</dbReference>
<dbReference type="NCBIfam" id="NF002023">
    <property type="entry name" value="PRK00844.1"/>
    <property type="match status" value="1"/>
</dbReference>
<name>A0A0F7KBG1_9PROT</name>
<protein>
    <submittedName>
        <fullName evidence="7">Glucose-1-phosphate adenylyltransferase</fullName>
    </submittedName>
</protein>
<reference evidence="7 9" key="2">
    <citation type="journal article" date="2016" name="Genome Announc.">
        <title>Genome Sequence of Nitrosomonas communis Strain Nm2, a Mesophilic Ammonia-Oxidizing Bacterium Isolated from Mediterranean Soil.</title>
        <authorList>
            <person name="Kozlowski J.A."/>
            <person name="Kits K.D."/>
            <person name="Stein L.Y."/>
        </authorList>
    </citation>
    <scope>NUCLEOTIDE SEQUENCE [LARGE SCALE GENOMIC DNA]</scope>
    <source>
        <strain evidence="7 9">Nm2</strain>
    </source>
</reference>
<feature type="domain" description="Nucleotidyl transferase" evidence="5">
    <location>
        <begin position="12"/>
        <end position="280"/>
    </location>
</feature>
<dbReference type="GO" id="GO:0005978">
    <property type="term" value="P:glycogen biosynthetic process"/>
    <property type="evidence" value="ECO:0007669"/>
    <property type="project" value="UniProtKB-KW"/>
</dbReference>
<dbReference type="SUPFAM" id="SSF51161">
    <property type="entry name" value="Trimeric LpxA-like enzymes"/>
    <property type="match status" value="1"/>
</dbReference>
<dbReference type="KEGG" id="nco:AAW31_08025"/>
<dbReference type="Pfam" id="PF24894">
    <property type="entry name" value="Hexapep_GlmU"/>
    <property type="match status" value="1"/>
</dbReference>
<dbReference type="PANTHER" id="PTHR43523:SF2">
    <property type="entry name" value="GLUCOSE-1-PHOSPHATE ADENYLYLTRANSFERASE"/>
    <property type="match status" value="1"/>
</dbReference>
<dbReference type="SUPFAM" id="SSF53448">
    <property type="entry name" value="Nucleotide-diphospho-sugar transferases"/>
    <property type="match status" value="1"/>
</dbReference>
<evidence type="ECO:0000259" key="5">
    <source>
        <dbReference type="Pfam" id="PF00483"/>
    </source>
</evidence>
<comment type="similarity">
    <text evidence="1">Belongs to the bacterial/plant glucose-1-phosphate adenylyltransferase family.</text>
</comment>